<accession>A0A1G6KR00</accession>
<keyword evidence="4" id="KW-0309">Germination</keyword>
<sequence length="377" mass="42174">MSQRPQLERYQGIKAHQLFGLVTMFILGSAIVFGLGIKEAKQDAWLAFLVAMGVGLLLFQIYAWLYRAYPKLTLVQILQQNFGTWLGWFLGFLYVLYFFYIAVRDVGDFLGLLKIAYFPQSSLWITGALLMVGILYAATKGVENLAGAALVLFLLTGLLLVLVDLLIVISGEVVWNRLEPLLEGGVRPIFQAVFPNLLSFPFGEVIAFTMLLSFYTGKPQRALLASRLGILAGGFGLTIATLLNIVVLGDDIAVRSPFPYLTTLSKVELGRFLQRLDLAAIMVLVTCGFIKISVFFQAALIGIRQLFQIKKRNHLLIVGMGIIMLYTAVQLSQNYVQHMEVGFRWVPLYLHVPFQMVIPPLLLLVHLLRKRLSKKGS</sequence>
<keyword evidence="6 8" id="KW-1133">Transmembrane helix</keyword>
<feature type="transmembrane region" description="Helical" evidence="8">
    <location>
        <begin position="44"/>
        <end position="65"/>
    </location>
</feature>
<feature type="transmembrane region" description="Helical" evidence="8">
    <location>
        <begin position="315"/>
        <end position="336"/>
    </location>
</feature>
<keyword evidence="10" id="KW-1185">Reference proteome</keyword>
<dbReference type="Pfam" id="PF03845">
    <property type="entry name" value="Spore_permease"/>
    <property type="match status" value="1"/>
</dbReference>
<keyword evidence="3" id="KW-0813">Transport</keyword>
<evidence type="ECO:0000256" key="3">
    <source>
        <dbReference type="ARBA" id="ARBA00022448"/>
    </source>
</evidence>
<evidence type="ECO:0000256" key="6">
    <source>
        <dbReference type="ARBA" id="ARBA00022989"/>
    </source>
</evidence>
<dbReference type="RefSeq" id="WP_091567588.1">
    <property type="nucleotide sequence ID" value="NZ_FMZA01000006.1"/>
</dbReference>
<evidence type="ECO:0000256" key="8">
    <source>
        <dbReference type="SAM" id="Phobius"/>
    </source>
</evidence>
<evidence type="ECO:0000256" key="7">
    <source>
        <dbReference type="ARBA" id="ARBA00023136"/>
    </source>
</evidence>
<keyword evidence="7 8" id="KW-0472">Membrane</keyword>
<comment type="similarity">
    <text evidence="2">Belongs to the amino acid-polyamine-organocation (APC) superfamily. Spore germination protein (SGP) (TC 2.A.3.9) family.</text>
</comment>
<dbReference type="InterPro" id="IPR004761">
    <property type="entry name" value="Spore_GerAB"/>
</dbReference>
<dbReference type="PANTHER" id="PTHR34975:SF2">
    <property type="entry name" value="SPORE GERMINATION PROTEIN A2"/>
    <property type="match status" value="1"/>
</dbReference>
<keyword evidence="5 8" id="KW-0812">Transmembrane</keyword>
<evidence type="ECO:0000256" key="2">
    <source>
        <dbReference type="ARBA" id="ARBA00007998"/>
    </source>
</evidence>
<reference evidence="9 10" key="1">
    <citation type="submission" date="2016-10" db="EMBL/GenBank/DDBJ databases">
        <authorList>
            <person name="de Groot N.N."/>
        </authorList>
    </citation>
    <scope>NUCLEOTIDE SEQUENCE [LARGE SCALE GENOMIC DNA]</scope>
    <source>
        <strain evidence="9 10">DSM 45514</strain>
    </source>
</reference>
<dbReference type="AlphaFoldDB" id="A0A1G6KR00"/>
<dbReference type="GO" id="GO:0016020">
    <property type="term" value="C:membrane"/>
    <property type="evidence" value="ECO:0007669"/>
    <property type="project" value="UniProtKB-SubCell"/>
</dbReference>
<protein>
    <submittedName>
        <fullName evidence="9">Spore germination protein KB</fullName>
    </submittedName>
</protein>
<evidence type="ECO:0000256" key="5">
    <source>
        <dbReference type="ARBA" id="ARBA00022692"/>
    </source>
</evidence>
<proteinExistence type="inferred from homology"/>
<organism evidence="9 10">
    <name type="scientific">Melghirimyces thermohalophilus</name>
    <dbReference type="NCBI Taxonomy" id="1236220"/>
    <lineage>
        <taxon>Bacteria</taxon>
        <taxon>Bacillati</taxon>
        <taxon>Bacillota</taxon>
        <taxon>Bacilli</taxon>
        <taxon>Bacillales</taxon>
        <taxon>Thermoactinomycetaceae</taxon>
        <taxon>Melghirimyces</taxon>
    </lineage>
</organism>
<evidence type="ECO:0000313" key="10">
    <source>
        <dbReference type="Proteomes" id="UP000199387"/>
    </source>
</evidence>
<dbReference type="Proteomes" id="UP000199387">
    <property type="component" value="Unassembled WGS sequence"/>
</dbReference>
<dbReference type="GO" id="GO:0009847">
    <property type="term" value="P:spore germination"/>
    <property type="evidence" value="ECO:0007669"/>
    <property type="project" value="InterPro"/>
</dbReference>
<dbReference type="STRING" id="1236220.SAMN04488112_10693"/>
<feature type="transmembrane region" description="Helical" evidence="8">
    <location>
        <begin position="145"/>
        <end position="169"/>
    </location>
</feature>
<feature type="transmembrane region" description="Helical" evidence="8">
    <location>
        <begin position="115"/>
        <end position="138"/>
    </location>
</feature>
<evidence type="ECO:0000256" key="1">
    <source>
        <dbReference type="ARBA" id="ARBA00004141"/>
    </source>
</evidence>
<feature type="transmembrane region" description="Helical" evidence="8">
    <location>
        <begin position="85"/>
        <end position="103"/>
    </location>
</feature>
<gene>
    <name evidence="9" type="ORF">SAMN04488112_10693</name>
</gene>
<feature type="transmembrane region" description="Helical" evidence="8">
    <location>
        <begin position="228"/>
        <end position="249"/>
    </location>
</feature>
<feature type="transmembrane region" description="Helical" evidence="8">
    <location>
        <begin position="348"/>
        <end position="368"/>
    </location>
</feature>
<dbReference type="EMBL" id="FMZA01000006">
    <property type="protein sequence ID" value="SDC32945.1"/>
    <property type="molecule type" value="Genomic_DNA"/>
</dbReference>
<dbReference type="OrthoDB" id="1891864at2"/>
<comment type="subcellular location">
    <subcellularLocation>
        <location evidence="1">Membrane</location>
        <topology evidence="1">Multi-pass membrane protein</topology>
    </subcellularLocation>
</comment>
<dbReference type="PANTHER" id="PTHR34975">
    <property type="entry name" value="SPORE GERMINATION PROTEIN A2"/>
    <property type="match status" value="1"/>
</dbReference>
<name>A0A1G6KR00_9BACL</name>
<evidence type="ECO:0000313" key="9">
    <source>
        <dbReference type="EMBL" id="SDC32945.1"/>
    </source>
</evidence>
<feature type="transmembrane region" description="Helical" evidence="8">
    <location>
        <begin position="18"/>
        <end position="38"/>
    </location>
</feature>
<evidence type="ECO:0000256" key="4">
    <source>
        <dbReference type="ARBA" id="ARBA00022544"/>
    </source>
</evidence>
<feature type="transmembrane region" description="Helical" evidence="8">
    <location>
        <begin position="278"/>
        <end position="303"/>
    </location>
</feature>
<dbReference type="NCBIfam" id="TIGR00912">
    <property type="entry name" value="2A0309"/>
    <property type="match status" value="1"/>
</dbReference>